<keyword evidence="11" id="KW-1185">Reference proteome</keyword>
<feature type="compositionally biased region" description="Low complexity" evidence="7">
    <location>
        <begin position="313"/>
        <end position="326"/>
    </location>
</feature>
<dbReference type="SUPFAM" id="SSF49879">
    <property type="entry name" value="SMAD/FHA domain"/>
    <property type="match status" value="1"/>
</dbReference>
<evidence type="ECO:0000256" key="5">
    <source>
        <dbReference type="ARBA" id="ARBA00023242"/>
    </source>
</evidence>
<sequence>MDEEHAATLLAEKFTPPSRTQRSASVTDMNPSADRESVQAYAKLEGVDFSHYIRALQVTLGRIATSSENADITLSAAKSISRLHAKVYYNFLNQRFELLIQGKNGAFINDQFVEKGATVPLEHGTKIQIGEIAFHFLLPRSDNNMNTLTATPAAKTTFVKDYSNLSSSNQSNPETLINADESSRDEYFNVKPPYSYASLIAQAINSTTLKKMTLNGIYNYITSHYPYYQLTQNGWQNSIRHNLSLNKAFVKVPRSDGEPGKGAFWTIDQNYEAQFSNGVYKRSRRSSKTSREGSASPFPSPVKSRKTNTTSAPGEPNSLLSSPSEPLIVTPTVPLLPVFTLKGQTNSLIHSDRSPVQSTAIPSIYPAKDVSDARPSTSQIKEHKLLKNPLDASDSQTSSFSPKRIKSQPSPIAVNFTPKPTHSLTSTSSELEESLEKYTGRRQNEATI</sequence>
<evidence type="ECO:0000313" key="11">
    <source>
        <dbReference type="Proteomes" id="UP001479436"/>
    </source>
</evidence>
<feature type="region of interest" description="Disordered" evidence="7">
    <location>
        <begin position="278"/>
        <end position="326"/>
    </location>
</feature>
<keyword evidence="5 6" id="KW-0539">Nucleus</keyword>
<evidence type="ECO:0000256" key="1">
    <source>
        <dbReference type="ARBA" id="ARBA00004123"/>
    </source>
</evidence>
<reference evidence="10 11" key="1">
    <citation type="submission" date="2023-04" db="EMBL/GenBank/DDBJ databases">
        <title>Genome of Basidiobolus ranarum AG-B5.</title>
        <authorList>
            <person name="Stajich J.E."/>
            <person name="Carter-House D."/>
            <person name="Gryganskyi A."/>
        </authorList>
    </citation>
    <scope>NUCLEOTIDE SEQUENCE [LARGE SCALE GENOMIC DNA]</scope>
    <source>
        <strain evidence="10 11">AG-B5</strain>
    </source>
</reference>
<gene>
    <name evidence="10" type="ORF">K7432_004421</name>
</gene>
<dbReference type="SMART" id="SM00339">
    <property type="entry name" value="FH"/>
    <property type="match status" value="1"/>
</dbReference>
<protein>
    <submittedName>
        <fullName evidence="10">Uncharacterized protein</fullName>
    </submittedName>
</protein>
<evidence type="ECO:0000313" key="10">
    <source>
        <dbReference type="EMBL" id="KAK9766475.1"/>
    </source>
</evidence>
<dbReference type="CDD" id="cd20024">
    <property type="entry name" value="FH_FOXJ2-like"/>
    <property type="match status" value="1"/>
</dbReference>
<evidence type="ECO:0000256" key="4">
    <source>
        <dbReference type="ARBA" id="ARBA00023163"/>
    </source>
</evidence>
<dbReference type="SMART" id="SM00240">
    <property type="entry name" value="FHA"/>
    <property type="match status" value="1"/>
</dbReference>
<organism evidence="10 11">
    <name type="scientific">Basidiobolus ranarum</name>
    <dbReference type="NCBI Taxonomy" id="34480"/>
    <lineage>
        <taxon>Eukaryota</taxon>
        <taxon>Fungi</taxon>
        <taxon>Fungi incertae sedis</taxon>
        <taxon>Zoopagomycota</taxon>
        <taxon>Entomophthoromycotina</taxon>
        <taxon>Basidiobolomycetes</taxon>
        <taxon>Basidiobolales</taxon>
        <taxon>Basidiobolaceae</taxon>
        <taxon>Basidiobolus</taxon>
    </lineage>
</organism>
<dbReference type="PRINTS" id="PR00053">
    <property type="entry name" value="FORKHEAD"/>
</dbReference>
<dbReference type="InterPro" id="IPR036390">
    <property type="entry name" value="WH_DNA-bd_sf"/>
</dbReference>
<dbReference type="PROSITE" id="PS00658">
    <property type="entry name" value="FORK_HEAD_2"/>
    <property type="match status" value="1"/>
</dbReference>
<dbReference type="InterPro" id="IPR018122">
    <property type="entry name" value="TF_fork_head_CS_1"/>
</dbReference>
<dbReference type="InterPro" id="IPR008984">
    <property type="entry name" value="SMAD_FHA_dom_sf"/>
</dbReference>
<comment type="caution">
    <text evidence="10">The sequence shown here is derived from an EMBL/GenBank/DDBJ whole genome shotgun (WGS) entry which is preliminary data.</text>
</comment>
<dbReference type="Proteomes" id="UP001479436">
    <property type="component" value="Unassembled WGS sequence"/>
</dbReference>
<dbReference type="InterPro" id="IPR030456">
    <property type="entry name" value="TF_fork_head_CS_2"/>
</dbReference>
<dbReference type="SUPFAM" id="SSF46785">
    <property type="entry name" value="Winged helix' DNA-binding domain"/>
    <property type="match status" value="1"/>
</dbReference>
<feature type="compositionally biased region" description="Polar residues" evidence="7">
    <location>
        <begin position="17"/>
        <end position="30"/>
    </location>
</feature>
<dbReference type="Gene3D" id="1.10.10.10">
    <property type="entry name" value="Winged helix-like DNA-binding domain superfamily/Winged helix DNA-binding domain"/>
    <property type="match status" value="1"/>
</dbReference>
<feature type="region of interest" description="Disordered" evidence="7">
    <location>
        <begin position="1"/>
        <end position="32"/>
    </location>
</feature>
<feature type="compositionally biased region" description="Basic and acidic residues" evidence="7">
    <location>
        <begin position="434"/>
        <end position="448"/>
    </location>
</feature>
<dbReference type="PROSITE" id="PS50006">
    <property type="entry name" value="FHA_DOMAIN"/>
    <property type="match status" value="1"/>
</dbReference>
<dbReference type="PANTHER" id="PTHR45881">
    <property type="entry name" value="CHECKPOINT SUPPRESSOR 1-LIKE, ISOFORM A-RELATED"/>
    <property type="match status" value="1"/>
</dbReference>
<proteinExistence type="predicted"/>
<evidence type="ECO:0000256" key="7">
    <source>
        <dbReference type="SAM" id="MobiDB-lite"/>
    </source>
</evidence>
<evidence type="ECO:0000256" key="3">
    <source>
        <dbReference type="ARBA" id="ARBA00023125"/>
    </source>
</evidence>
<evidence type="ECO:0000259" key="9">
    <source>
        <dbReference type="PROSITE" id="PS50039"/>
    </source>
</evidence>
<evidence type="ECO:0000259" key="8">
    <source>
        <dbReference type="PROSITE" id="PS50006"/>
    </source>
</evidence>
<name>A0ABR2WY91_9FUNG</name>
<feature type="domain" description="FHA" evidence="8">
    <location>
        <begin position="58"/>
        <end position="113"/>
    </location>
</feature>
<dbReference type="InterPro" id="IPR036388">
    <property type="entry name" value="WH-like_DNA-bd_sf"/>
</dbReference>
<dbReference type="Pfam" id="PF00250">
    <property type="entry name" value="Forkhead"/>
    <property type="match status" value="1"/>
</dbReference>
<dbReference type="PROSITE" id="PS50039">
    <property type="entry name" value="FORK_HEAD_3"/>
    <property type="match status" value="1"/>
</dbReference>
<feature type="DNA-binding region" description="Fork-head" evidence="6">
    <location>
        <begin position="191"/>
        <end position="285"/>
    </location>
</feature>
<dbReference type="CDD" id="cd22701">
    <property type="entry name" value="FHA_FKH1-like"/>
    <property type="match status" value="1"/>
</dbReference>
<dbReference type="InterPro" id="IPR001766">
    <property type="entry name" value="Fork_head_dom"/>
</dbReference>
<dbReference type="InterPro" id="IPR000253">
    <property type="entry name" value="FHA_dom"/>
</dbReference>
<feature type="region of interest" description="Disordered" evidence="7">
    <location>
        <begin position="350"/>
        <end position="448"/>
    </location>
</feature>
<dbReference type="Pfam" id="PF00498">
    <property type="entry name" value="FHA"/>
    <property type="match status" value="1"/>
</dbReference>
<accession>A0ABR2WY91</accession>
<keyword evidence="3 6" id="KW-0238">DNA-binding</keyword>
<dbReference type="Gene3D" id="2.60.200.20">
    <property type="match status" value="1"/>
</dbReference>
<dbReference type="PROSITE" id="PS00657">
    <property type="entry name" value="FORK_HEAD_1"/>
    <property type="match status" value="1"/>
</dbReference>
<keyword evidence="4" id="KW-0804">Transcription</keyword>
<feature type="domain" description="Fork-head" evidence="9">
    <location>
        <begin position="191"/>
        <end position="285"/>
    </location>
</feature>
<feature type="compositionally biased region" description="Polar residues" evidence="7">
    <location>
        <begin position="350"/>
        <end position="361"/>
    </location>
</feature>
<dbReference type="EMBL" id="JASJQH010000152">
    <property type="protein sequence ID" value="KAK9766475.1"/>
    <property type="molecule type" value="Genomic_DNA"/>
</dbReference>
<comment type="subcellular location">
    <subcellularLocation>
        <location evidence="1 6">Nucleus</location>
    </subcellularLocation>
</comment>
<evidence type="ECO:0000256" key="6">
    <source>
        <dbReference type="PROSITE-ProRule" id="PRU00089"/>
    </source>
</evidence>
<keyword evidence="2" id="KW-0805">Transcription regulation</keyword>
<evidence type="ECO:0000256" key="2">
    <source>
        <dbReference type="ARBA" id="ARBA00023015"/>
    </source>
</evidence>